<evidence type="ECO:0000313" key="9">
    <source>
        <dbReference type="Proteomes" id="UP000283993"/>
    </source>
</evidence>
<evidence type="ECO:0000256" key="2">
    <source>
        <dbReference type="ARBA" id="ARBA00007362"/>
    </source>
</evidence>
<dbReference type="InterPro" id="IPR037185">
    <property type="entry name" value="EmrE-like"/>
</dbReference>
<accession>A0A423PVB9</accession>
<keyword evidence="9" id="KW-1185">Reference proteome</keyword>
<dbReference type="EMBL" id="AYKH01000004">
    <property type="protein sequence ID" value="ROO29472.1"/>
    <property type="molecule type" value="Genomic_DNA"/>
</dbReference>
<evidence type="ECO:0000313" key="8">
    <source>
        <dbReference type="EMBL" id="ROO29472.1"/>
    </source>
</evidence>
<feature type="transmembrane region" description="Helical" evidence="6">
    <location>
        <begin position="215"/>
        <end position="236"/>
    </location>
</feature>
<keyword evidence="3 6" id="KW-0812">Transmembrane</keyword>
<feature type="transmembrane region" description="Helical" evidence="6">
    <location>
        <begin position="126"/>
        <end position="145"/>
    </location>
</feature>
<evidence type="ECO:0000259" key="7">
    <source>
        <dbReference type="Pfam" id="PF00892"/>
    </source>
</evidence>
<dbReference type="SUPFAM" id="SSF103481">
    <property type="entry name" value="Multidrug resistance efflux transporter EmrE"/>
    <property type="match status" value="2"/>
</dbReference>
<evidence type="ECO:0000256" key="6">
    <source>
        <dbReference type="SAM" id="Phobius"/>
    </source>
</evidence>
<feature type="transmembrane region" description="Helical" evidence="6">
    <location>
        <begin position="39"/>
        <end position="59"/>
    </location>
</feature>
<dbReference type="InterPro" id="IPR000620">
    <property type="entry name" value="EamA_dom"/>
</dbReference>
<dbReference type="PANTHER" id="PTHR32322:SF2">
    <property type="entry name" value="EAMA DOMAIN-CONTAINING PROTEIN"/>
    <property type="match status" value="1"/>
</dbReference>
<feature type="domain" description="EamA" evidence="7">
    <location>
        <begin position="36"/>
        <end position="168"/>
    </location>
</feature>
<comment type="caution">
    <text evidence="8">The sequence shown here is derived from an EMBL/GenBank/DDBJ whole genome shotgun (WGS) entry which is preliminary data.</text>
</comment>
<sequence>MIHWARLFATARRMTRATTASPTDAAPATRRALDARGSLLMLVFCAALGLQQVAIKAVAADIAPLAQIGIRSLLAAVLVVGVAWARGVRPTHARAVFWPGVAAGIGFACEFSLVALGLGYTTASHMSVFLYTAPIFAALGLHFLVPGEQLGPRHWAGIALAFAGIVCAMAPWQNSNGTDVAGLIIGDLLGTLAGLGWAATTIVIRTTRLSEERPVLTLSYQLTIAGVALVLVAGLFGDLSTIRVTPLMLASMSFQTLGIAFGMLLLWFALLRRYLASRLGVFSFLSPVFGVLFGALLLGEPLTANFVLGGIAILAGVVLVSAPTRRTRDPA</sequence>
<dbReference type="InterPro" id="IPR050638">
    <property type="entry name" value="AA-Vitamin_Transporters"/>
</dbReference>
<feature type="transmembrane region" description="Helical" evidence="6">
    <location>
        <begin position="304"/>
        <end position="322"/>
    </location>
</feature>
<dbReference type="PANTHER" id="PTHR32322">
    <property type="entry name" value="INNER MEMBRANE TRANSPORTER"/>
    <property type="match status" value="1"/>
</dbReference>
<reference evidence="8 9" key="1">
    <citation type="submission" date="2013-10" db="EMBL/GenBank/DDBJ databases">
        <title>Salinisphaera orenii MK-B5 Genome Sequencing.</title>
        <authorList>
            <person name="Lai Q."/>
            <person name="Li C."/>
            <person name="Shao Z."/>
        </authorList>
    </citation>
    <scope>NUCLEOTIDE SEQUENCE [LARGE SCALE GENOMIC DNA]</scope>
    <source>
        <strain evidence="8 9">MK-B5</strain>
    </source>
</reference>
<feature type="transmembrane region" description="Helical" evidence="6">
    <location>
        <begin position="96"/>
        <end position="120"/>
    </location>
</feature>
<feature type="transmembrane region" description="Helical" evidence="6">
    <location>
        <begin position="157"/>
        <end position="174"/>
    </location>
</feature>
<feature type="transmembrane region" description="Helical" evidence="6">
    <location>
        <begin position="279"/>
        <end position="298"/>
    </location>
</feature>
<dbReference type="Gene3D" id="1.10.3730.20">
    <property type="match status" value="1"/>
</dbReference>
<feature type="transmembrane region" description="Helical" evidence="6">
    <location>
        <begin position="65"/>
        <end position="84"/>
    </location>
</feature>
<dbReference type="AlphaFoldDB" id="A0A423PVB9"/>
<comment type="similarity">
    <text evidence="2">Belongs to the EamA transporter family.</text>
</comment>
<feature type="domain" description="EamA" evidence="7">
    <location>
        <begin position="185"/>
        <end position="321"/>
    </location>
</feature>
<evidence type="ECO:0000256" key="1">
    <source>
        <dbReference type="ARBA" id="ARBA00004141"/>
    </source>
</evidence>
<feature type="transmembrane region" description="Helical" evidence="6">
    <location>
        <begin position="180"/>
        <end position="203"/>
    </location>
</feature>
<organism evidence="8 9">
    <name type="scientific">Salinisphaera orenii MK-B5</name>
    <dbReference type="NCBI Taxonomy" id="856730"/>
    <lineage>
        <taxon>Bacteria</taxon>
        <taxon>Pseudomonadati</taxon>
        <taxon>Pseudomonadota</taxon>
        <taxon>Gammaproteobacteria</taxon>
        <taxon>Salinisphaerales</taxon>
        <taxon>Salinisphaeraceae</taxon>
        <taxon>Salinisphaera</taxon>
    </lineage>
</organism>
<keyword evidence="4 6" id="KW-1133">Transmembrane helix</keyword>
<gene>
    <name evidence="8" type="ORF">SAOR_03200</name>
</gene>
<dbReference type="Proteomes" id="UP000283993">
    <property type="component" value="Unassembled WGS sequence"/>
</dbReference>
<evidence type="ECO:0000256" key="4">
    <source>
        <dbReference type="ARBA" id="ARBA00022989"/>
    </source>
</evidence>
<evidence type="ECO:0000256" key="5">
    <source>
        <dbReference type="ARBA" id="ARBA00023136"/>
    </source>
</evidence>
<dbReference type="Pfam" id="PF00892">
    <property type="entry name" value="EamA"/>
    <property type="match status" value="2"/>
</dbReference>
<keyword evidence="5 6" id="KW-0472">Membrane</keyword>
<protein>
    <submittedName>
        <fullName evidence="8">Membrane protein</fullName>
    </submittedName>
</protein>
<dbReference type="GO" id="GO:0016020">
    <property type="term" value="C:membrane"/>
    <property type="evidence" value="ECO:0007669"/>
    <property type="project" value="UniProtKB-SubCell"/>
</dbReference>
<comment type="subcellular location">
    <subcellularLocation>
        <location evidence="1">Membrane</location>
        <topology evidence="1">Multi-pass membrane protein</topology>
    </subcellularLocation>
</comment>
<proteinExistence type="inferred from homology"/>
<feature type="transmembrane region" description="Helical" evidence="6">
    <location>
        <begin position="248"/>
        <end position="270"/>
    </location>
</feature>
<evidence type="ECO:0000256" key="3">
    <source>
        <dbReference type="ARBA" id="ARBA00022692"/>
    </source>
</evidence>
<name>A0A423PVB9_9GAMM</name>